<name>A0A2N0Q4V9_9GLOM</name>
<sequence>MVEKLFENGKLNSIASKKKNRRKIILENIRDPRYPYVLAFEPSVIEVRHV</sequence>
<accession>A0A2N0Q4V9</accession>
<protein>
    <submittedName>
        <fullName evidence="1">Uncharacterized protein</fullName>
    </submittedName>
</protein>
<proteinExistence type="predicted"/>
<evidence type="ECO:0000313" key="2">
    <source>
        <dbReference type="Proteomes" id="UP000232722"/>
    </source>
</evidence>
<comment type="caution">
    <text evidence="1">The sequence shown here is derived from an EMBL/GenBank/DDBJ whole genome shotgun (WGS) entry which is preliminary data.</text>
</comment>
<gene>
    <name evidence="1" type="ORF">RhiirA5_395867</name>
</gene>
<reference evidence="1 2" key="1">
    <citation type="submission" date="2016-04" db="EMBL/GenBank/DDBJ databases">
        <title>Genome analyses suggest a sexual origin of heterokaryosis in a supposedly ancient asexual fungus.</title>
        <authorList>
            <person name="Ropars J."/>
            <person name="Sedzielewska K."/>
            <person name="Noel J."/>
            <person name="Charron P."/>
            <person name="Farinelli L."/>
            <person name="Marton T."/>
            <person name="Kruger M."/>
            <person name="Pelin A."/>
            <person name="Brachmann A."/>
            <person name="Corradi N."/>
        </authorList>
    </citation>
    <scope>NUCLEOTIDE SEQUENCE [LARGE SCALE GENOMIC DNA]</scope>
    <source>
        <strain evidence="1 2">A5</strain>
    </source>
</reference>
<reference evidence="1 2" key="2">
    <citation type="submission" date="2017-09" db="EMBL/GenBank/DDBJ databases">
        <title>Extensive intraspecific genome diversity in a model arbuscular mycorrhizal fungus.</title>
        <authorList>
            <person name="Chen E.C."/>
            <person name="Morin E."/>
            <person name="Beaudet D."/>
            <person name="Noel J."/>
            <person name="Ndikumana S."/>
            <person name="Charron P."/>
            <person name="St-Onge C."/>
            <person name="Giorgi J."/>
            <person name="Grigoriev I.V."/>
            <person name="Roux C."/>
            <person name="Martin F.M."/>
            <person name="Corradi N."/>
        </authorList>
    </citation>
    <scope>NUCLEOTIDE SEQUENCE [LARGE SCALE GENOMIC DNA]</scope>
    <source>
        <strain evidence="1 2">A5</strain>
    </source>
</reference>
<evidence type="ECO:0000313" key="1">
    <source>
        <dbReference type="EMBL" id="PKC14099.1"/>
    </source>
</evidence>
<dbReference type="Proteomes" id="UP000232722">
    <property type="component" value="Unassembled WGS sequence"/>
</dbReference>
<dbReference type="AlphaFoldDB" id="A0A2N0Q4V9"/>
<organism evidence="1 2">
    <name type="scientific">Rhizophagus irregularis</name>
    <dbReference type="NCBI Taxonomy" id="588596"/>
    <lineage>
        <taxon>Eukaryota</taxon>
        <taxon>Fungi</taxon>
        <taxon>Fungi incertae sedis</taxon>
        <taxon>Mucoromycota</taxon>
        <taxon>Glomeromycotina</taxon>
        <taxon>Glomeromycetes</taxon>
        <taxon>Glomerales</taxon>
        <taxon>Glomeraceae</taxon>
        <taxon>Rhizophagus</taxon>
    </lineage>
</organism>
<dbReference type="EMBL" id="LLXJ01000152">
    <property type="protein sequence ID" value="PKC14099.1"/>
    <property type="molecule type" value="Genomic_DNA"/>
</dbReference>